<dbReference type="AlphaFoldDB" id="A0A4D6M9N9"/>
<accession>A0A4D6M9N9</accession>
<evidence type="ECO:0000313" key="1">
    <source>
        <dbReference type="EMBL" id="QCD97101.1"/>
    </source>
</evidence>
<gene>
    <name evidence="1" type="ORF">DEO72_LG6g1811</name>
</gene>
<dbReference type="EMBL" id="CP039350">
    <property type="protein sequence ID" value="QCD97101.1"/>
    <property type="molecule type" value="Genomic_DNA"/>
</dbReference>
<evidence type="ECO:0000313" key="2">
    <source>
        <dbReference type="Proteomes" id="UP000501690"/>
    </source>
</evidence>
<organism evidence="1 2">
    <name type="scientific">Vigna unguiculata</name>
    <name type="common">Cowpea</name>
    <dbReference type="NCBI Taxonomy" id="3917"/>
    <lineage>
        <taxon>Eukaryota</taxon>
        <taxon>Viridiplantae</taxon>
        <taxon>Streptophyta</taxon>
        <taxon>Embryophyta</taxon>
        <taxon>Tracheophyta</taxon>
        <taxon>Spermatophyta</taxon>
        <taxon>Magnoliopsida</taxon>
        <taxon>eudicotyledons</taxon>
        <taxon>Gunneridae</taxon>
        <taxon>Pentapetalae</taxon>
        <taxon>rosids</taxon>
        <taxon>fabids</taxon>
        <taxon>Fabales</taxon>
        <taxon>Fabaceae</taxon>
        <taxon>Papilionoideae</taxon>
        <taxon>50 kb inversion clade</taxon>
        <taxon>NPAAA clade</taxon>
        <taxon>indigoferoid/millettioid clade</taxon>
        <taxon>Phaseoleae</taxon>
        <taxon>Vigna</taxon>
    </lineage>
</organism>
<proteinExistence type="predicted"/>
<keyword evidence="2" id="KW-1185">Reference proteome</keyword>
<protein>
    <submittedName>
        <fullName evidence="1">Delta8-fatty-acid desaturase</fullName>
    </submittedName>
</protein>
<name>A0A4D6M9N9_VIGUN</name>
<sequence>MQEDVVIVRCGPPPCILHSMFVHLLSDAIIGFLWIQSGWIGHDSGHYNIMLNRRLNHAAQILSGTTTRTTLCATTSTSTQIFSTWRWKCLFDGATMVRQRCNKDVGRMGRRTVAEFSKKKKGQCCRVKWFGVF</sequence>
<dbReference type="Proteomes" id="UP000501690">
    <property type="component" value="Linkage Group LG6"/>
</dbReference>
<reference evidence="1 2" key="1">
    <citation type="submission" date="2019-04" db="EMBL/GenBank/DDBJ databases">
        <title>An improved genome assembly and genetic linkage map for asparagus bean, Vigna unguiculata ssp. sesquipedialis.</title>
        <authorList>
            <person name="Xia Q."/>
            <person name="Zhang R."/>
            <person name="Dong Y."/>
        </authorList>
    </citation>
    <scope>NUCLEOTIDE SEQUENCE [LARGE SCALE GENOMIC DNA]</scope>
    <source>
        <tissue evidence="1">Leaf</tissue>
    </source>
</reference>